<reference evidence="3 4" key="1">
    <citation type="journal article" date="2010" name="Cell">
        <title>The genome of Naegleria gruberi illuminates early eukaryotic versatility.</title>
        <authorList>
            <person name="Fritz-Laylin L.K."/>
            <person name="Prochnik S.E."/>
            <person name="Ginger M.L."/>
            <person name="Dacks J.B."/>
            <person name="Carpenter M.L."/>
            <person name="Field M.C."/>
            <person name="Kuo A."/>
            <person name="Paredez A."/>
            <person name="Chapman J."/>
            <person name="Pham J."/>
            <person name="Shu S."/>
            <person name="Neupane R."/>
            <person name="Cipriano M."/>
            <person name="Mancuso J."/>
            <person name="Tu H."/>
            <person name="Salamov A."/>
            <person name="Lindquist E."/>
            <person name="Shapiro H."/>
            <person name="Lucas S."/>
            <person name="Grigoriev I.V."/>
            <person name="Cande W.Z."/>
            <person name="Fulton C."/>
            <person name="Rokhsar D.S."/>
            <person name="Dawson S.C."/>
        </authorList>
    </citation>
    <scope>NUCLEOTIDE SEQUENCE [LARGE SCALE GENOMIC DNA]</scope>
    <source>
        <strain evidence="3 4">NEG-M</strain>
    </source>
</reference>
<dbReference type="Pfam" id="PF20649">
    <property type="entry name" value="COG5_C"/>
    <property type="match status" value="1"/>
</dbReference>
<dbReference type="GeneID" id="8850466"/>
<gene>
    <name evidence="3" type="ORF">NAEGRDRAFT_48126</name>
</gene>
<dbReference type="InParanoid" id="D2VB66"/>
<evidence type="ECO:0000313" key="3">
    <source>
        <dbReference type="EMBL" id="EFC45744.1"/>
    </source>
</evidence>
<dbReference type="GO" id="GO:0006891">
    <property type="term" value="P:intra-Golgi vesicle-mediated transport"/>
    <property type="evidence" value="ECO:0007669"/>
    <property type="project" value="InterPro"/>
</dbReference>
<evidence type="ECO:0000313" key="4">
    <source>
        <dbReference type="Proteomes" id="UP000006671"/>
    </source>
</evidence>
<dbReference type="RefSeq" id="XP_002678488.1">
    <property type="nucleotide sequence ID" value="XM_002678442.1"/>
</dbReference>
<dbReference type="EMBL" id="GG738861">
    <property type="protein sequence ID" value="EFC45744.1"/>
    <property type="molecule type" value="Genomic_DNA"/>
</dbReference>
<dbReference type="InterPro" id="IPR019465">
    <property type="entry name" value="Cog5"/>
</dbReference>
<organism evidence="4">
    <name type="scientific">Naegleria gruberi</name>
    <name type="common">Amoeba</name>
    <dbReference type="NCBI Taxonomy" id="5762"/>
    <lineage>
        <taxon>Eukaryota</taxon>
        <taxon>Discoba</taxon>
        <taxon>Heterolobosea</taxon>
        <taxon>Tetramitia</taxon>
        <taxon>Eutetramitia</taxon>
        <taxon>Vahlkampfiidae</taxon>
        <taxon>Naegleria</taxon>
    </lineage>
</organism>
<protein>
    <submittedName>
        <fullName evidence="3">Predicted protein</fullName>
    </submittedName>
</protein>
<dbReference type="eggNOG" id="KOG2211">
    <property type="taxonomic scope" value="Eukaryota"/>
</dbReference>
<evidence type="ECO:0000256" key="1">
    <source>
        <dbReference type="SAM" id="Coils"/>
    </source>
</evidence>
<dbReference type="OMA" id="LREYSKW"/>
<keyword evidence="4" id="KW-1185">Reference proteome</keyword>
<dbReference type="STRING" id="5762.D2VB66"/>
<dbReference type="PANTHER" id="PTHR13228">
    <property type="entry name" value="CONSERVED OLIGOMERIC GOLGI COMPLEX COMPONENT 5"/>
    <property type="match status" value="1"/>
</dbReference>
<dbReference type="Proteomes" id="UP000006671">
    <property type="component" value="Unassembled WGS sequence"/>
</dbReference>
<dbReference type="PANTHER" id="PTHR13228:SF3">
    <property type="entry name" value="CONSERVED OLIGOMERIC GOLGI COMPLEX SUBUNIT 5"/>
    <property type="match status" value="1"/>
</dbReference>
<dbReference type="KEGG" id="ngr:NAEGRDRAFT_48126"/>
<accession>D2VB66</accession>
<name>D2VB66_NAEGR</name>
<proteinExistence type="predicted"/>
<dbReference type="OrthoDB" id="18786at2759"/>
<evidence type="ECO:0000259" key="2">
    <source>
        <dbReference type="Pfam" id="PF20649"/>
    </source>
</evidence>
<dbReference type="GO" id="GO:0017119">
    <property type="term" value="C:Golgi transport complex"/>
    <property type="evidence" value="ECO:0007669"/>
    <property type="project" value="InterPro"/>
</dbReference>
<sequence length="854" mass="98424">MTYIHRHFREDSFLKMFVDNFKPSEAFSFDVSSYLKKKLKEEEDDQSTNSKSTSLESEILKLSEGVSAIDNQIFKIFEKQSSQLDEEESEFKTFLFKSLGDELTQHDELADMSLVNQYQKVMSGKGFYKSIFEIQNLEEDLNSIKKSVDLLQTSVNRLQSSLGASATNLTSRHKQLENMFETLELMKKVYSFLSMISKLKKSYNGYNSDQTNLFATSQYIFELEQVVKSRELENITIVDKEIPYIQNISTEVKNEAIKAMKEGMKNKQQSTVATALQVFFNFNILSEMINDTVTHQINAATNAVKSVFSQKPTKSTESTFKTQFLVSLKSLFSDMETLYQQIYHLDLVVKKKRDTLSQRDFSAILIEKGNENFLELFWNNVQKSISLSMKKVIDNQFLKDIFVIEYPQIKTMMKEFFNSLVQQLPTQESRLVEKTKLVFGKVSPPKPKETTFKGLTTTDIRQITSLMLQELNNVKSDEKLFFEIGKNIAKTIQLFCNNIEELIITDSSSRDIDLLSVLEGSIGRSTTPSQLFNANLFNSTYFMLTNTTKSIKTLSNLPAFTALEKMLEISLKKLDEIGKQITGPIFDTISRQLLTILLNMHLSEEEMRIKQQQLEMSRMNEIGVEYNTNTLFVCQFFYCLKHAKRVYFQMFDQQTASVSGNMFIPLIEKLYIYITIEITLKTITLSRTFPLEEREIHFLTLLNDAKQLQAMIADFLSDDSNHQTKGHLLFKTFLKIIFVNDFSIIDKQLAINEASHAILVSHLLMTKIENVDWIIPPHEHTKTSLREYSKWWIENMQNSKEGVILDNLSKCIAEMKKKDTESASKVIPIIENILSKNYSSGASNNTNGEDNLKQ</sequence>
<dbReference type="AlphaFoldDB" id="D2VB66"/>
<dbReference type="InterPro" id="IPR048485">
    <property type="entry name" value="COG5_helical"/>
</dbReference>
<dbReference type="VEuPathDB" id="AmoebaDB:NAEGRDRAFT_48126"/>
<keyword evidence="1" id="KW-0175">Coiled coil</keyword>
<feature type="coiled-coil region" evidence="1">
    <location>
        <begin position="134"/>
        <end position="186"/>
    </location>
</feature>
<feature type="domain" description="Conserved oligomeric Golgi complex subunit 5 helical" evidence="2">
    <location>
        <begin position="232"/>
        <end position="417"/>
    </location>
</feature>